<dbReference type="PROSITE" id="PS50043">
    <property type="entry name" value="HTH_LUXR_2"/>
    <property type="match status" value="1"/>
</dbReference>
<gene>
    <name evidence="5" type="ORF">FE392_11340</name>
</gene>
<evidence type="ECO:0000256" key="3">
    <source>
        <dbReference type="ARBA" id="ARBA00023163"/>
    </source>
</evidence>
<reference evidence="6" key="1">
    <citation type="journal article" date="2024" name="Toxins">
        <title>Genome Sequence Analysis of Native Xenorhabdus Strains Isolated from Entomopathogenic Nematodes in Argentina.</title>
        <authorList>
            <person name="Palma L."/>
            <person name="Frizzo L."/>
            <person name="Kaiser S."/>
            <person name="Berry C."/>
            <person name="Caballero P."/>
            <person name="Bode H.B."/>
            <person name="Del Valle E.E."/>
        </authorList>
    </citation>
    <scope>NUCLEOTIDE SEQUENCE [LARGE SCALE GENOMIC DNA]</scope>
    <source>
        <strain evidence="6">12</strain>
    </source>
</reference>
<dbReference type="InterPro" id="IPR036388">
    <property type="entry name" value="WH-like_DNA-bd_sf"/>
</dbReference>
<name>A0ABU4SAY6_9GAMM</name>
<protein>
    <submittedName>
        <fullName evidence="5">Helix-turn-helix transcriptional regulator</fullName>
    </submittedName>
</protein>
<keyword evidence="6" id="KW-1185">Reference proteome</keyword>
<dbReference type="InterPro" id="IPR035965">
    <property type="entry name" value="PAS-like_dom_sf"/>
</dbReference>
<comment type="caution">
    <text evidence="5">The sequence shown here is derived from an EMBL/GenBank/DDBJ whole genome shotgun (WGS) entry which is preliminary data.</text>
</comment>
<evidence type="ECO:0000256" key="1">
    <source>
        <dbReference type="ARBA" id="ARBA00023015"/>
    </source>
</evidence>
<evidence type="ECO:0000313" key="6">
    <source>
        <dbReference type="Proteomes" id="UP001271890"/>
    </source>
</evidence>
<organism evidence="5 6">
    <name type="scientific">Xenorhabdus santafensis</name>
    <dbReference type="NCBI Taxonomy" id="2582833"/>
    <lineage>
        <taxon>Bacteria</taxon>
        <taxon>Pseudomonadati</taxon>
        <taxon>Pseudomonadota</taxon>
        <taxon>Gammaproteobacteria</taxon>
        <taxon>Enterobacterales</taxon>
        <taxon>Morganellaceae</taxon>
        <taxon>Xenorhabdus</taxon>
    </lineage>
</organism>
<evidence type="ECO:0000259" key="4">
    <source>
        <dbReference type="PROSITE" id="PS50043"/>
    </source>
</evidence>
<accession>A0ABU4SAY6</accession>
<dbReference type="InterPro" id="IPR016032">
    <property type="entry name" value="Sig_transdc_resp-reg_C-effctor"/>
</dbReference>
<evidence type="ECO:0000313" key="5">
    <source>
        <dbReference type="EMBL" id="MDX7987920.1"/>
    </source>
</evidence>
<dbReference type="RefSeq" id="WP_319930342.1">
    <property type="nucleotide sequence ID" value="NZ_VCDN01000044.1"/>
</dbReference>
<dbReference type="SUPFAM" id="SSF55785">
    <property type="entry name" value="PYP-like sensor domain (PAS domain)"/>
    <property type="match status" value="1"/>
</dbReference>
<dbReference type="InterPro" id="IPR013656">
    <property type="entry name" value="PAS_4"/>
</dbReference>
<dbReference type="Proteomes" id="UP001271890">
    <property type="component" value="Unassembled WGS sequence"/>
</dbReference>
<keyword evidence="2" id="KW-0238">DNA-binding</keyword>
<dbReference type="Pfam" id="PF00196">
    <property type="entry name" value="GerE"/>
    <property type="match status" value="1"/>
</dbReference>
<dbReference type="Gene3D" id="3.30.450.20">
    <property type="entry name" value="PAS domain"/>
    <property type="match status" value="1"/>
</dbReference>
<dbReference type="InterPro" id="IPR000792">
    <property type="entry name" value="Tscrpt_reg_LuxR_C"/>
</dbReference>
<dbReference type="SMART" id="SM00421">
    <property type="entry name" value="HTH_LUXR"/>
    <property type="match status" value="1"/>
</dbReference>
<dbReference type="PROSITE" id="PS00622">
    <property type="entry name" value="HTH_LUXR_1"/>
    <property type="match status" value="1"/>
</dbReference>
<dbReference type="EMBL" id="VCDN01000044">
    <property type="protein sequence ID" value="MDX7987920.1"/>
    <property type="molecule type" value="Genomic_DNA"/>
</dbReference>
<dbReference type="Gene3D" id="1.10.10.10">
    <property type="entry name" value="Winged helix-like DNA-binding domain superfamily/Winged helix DNA-binding domain"/>
    <property type="match status" value="1"/>
</dbReference>
<proteinExistence type="predicted"/>
<evidence type="ECO:0000256" key="2">
    <source>
        <dbReference type="ARBA" id="ARBA00023125"/>
    </source>
</evidence>
<dbReference type="PANTHER" id="PTHR44688">
    <property type="entry name" value="DNA-BINDING TRANSCRIPTIONAL ACTIVATOR DEVR_DOSR"/>
    <property type="match status" value="1"/>
</dbReference>
<sequence>MNQITPQLTNMWDKSHDSWFIKDKKHRFIYANKVFLKLSNLPENFDVTGLTTSALPTSYSHLAHQFEEHDRNVLQFMQRISSVGTYFQSNNKQLRPYSCEKYPLIDENHQCIGVIGHIKEIHHFSVHHYINNNKSISVNITPPNNTLTEKEWLIIFLFCRGISNKGIAYEMKISVRTLEKHFKNIYEKLSINSISELKMLCEENNYDLYIPPNYFKYIGHYFLQPRNLEFQSDDNLPCITTEENAWPQ</sequence>
<dbReference type="PANTHER" id="PTHR44688:SF16">
    <property type="entry name" value="DNA-BINDING TRANSCRIPTIONAL ACTIVATOR DEVR_DOSR"/>
    <property type="match status" value="1"/>
</dbReference>
<dbReference type="PRINTS" id="PR00038">
    <property type="entry name" value="HTHLUXR"/>
</dbReference>
<dbReference type="SUPFAM" id="SSF46894">
    <property type="entry name" value="C-terminal effector domain of the bipartite response regulators"/>
    <property type="match status" value="1"/>
</dbReference>
<keyword evidence="3" id="KW-0804">Transcription</keyword>
<keyword evidence="1" id="KW-0805">Transcription regulation</keyword>
<feature type="domain" description="HTH luxR-type" evidence="4">
    <location>
        <begin position="140"/>
        <end position="205"/>
    </location>
</feature>
<dbReference type="CDD" id="cd06170">
    <property type="entry name" value="LuxR_C_like"/>
    <property type="match status" value="1"/>
</dbReference>
<dbReference type="Pfam" id="PF08448">
    <property type="entry name" value="PAS_4"/>
    <property type="match status" value="1"/>
</dbReference>